<dbReference type="GO" id="GO:0020037">
    <property type="term" value="F:heme binding"/>
    <property type="evidence" value="ECO:0007669"/>
    <property type="project" value="InterPro"/>
</dbReference>
<dbReference type="GO" id="GO:0015232">
    <property type="term" value="F:heme transmembrane transporter activity"/>
    <property type="evidence" value="ECO:0007669"/>
    <property type="project" value="InterPro"/>
</dbReference>
<dbReference type="GO" id="GO:0017004">
    <property type="term" value="P:cytochrome complex assembly"/>
    <property type="evidence" value="ECO:0007669"/>
    <property type="project" value="UniProtKB-KW"/>
</dbReference>
<proteinExistence type="inferred from homology"/>
<feature type="domain" description="Cytochrome c assembly protein" evidence="8">
    <location>
        <begin position="23"/>
        <end position="183"/>
    </location>
</feature>
<feature type="transmembrane region" description="Helical" evidence="7">
    <location>
        <begin position="95"/>
        <end position="114"/>
    </location>
</feature>
<evidence type="ECO:0000256" key="2">
    <source>
        <dbReference type="ARBA" id="ARBA00005840"/>
    </source>
</evidence>
<reference evidence="9" key="1">
    <citation type="submission" date="2018-06" db="EMBL/GenBank/DDBJ databases">
        <authorList>
            <person name="Zhirakovskaya E."/>
        </authorList>
    </citation>
    <scope>NUCLEOTIDE SEQUENCE</scope>
</reference>
<keyword evidence="6 7" id="KW-0472">Membrane</keyword>
<evidence type="ECO:0000256" key="5">
    <source>
        <dbReference type="ARBA" id="ARBA00022989"/>
    </source>
</evidence>
<evidence type="ECO:0000256" key="1">
    <source>
        <dbReference type="ARBA" id="ARBA00004141"/>
    </source>
</evidence>
<name>A0A3B0R466_9ZZZZ</name>
<dbReference type="NCBIfam" id="TIGR01191">
    <property type="entry name" value="ccmC"/>
    <property type="match status" value="1"/>
</dbReference>
<evidence type="ECO:0000256" key="6">
    <source>
        <dbReference type="ARBA" id="ARBA00023136"/>
    </source>
</evidence>
<evidence type="ECO:0000256" key="4">
    <source>
        <dbReference type="ARBA" id="ARBA00022748"/>
    </source>
</evidence>
<dbReference type="InterPro" id="IPR045062">
    <property type="entry name" value="Cyt_c_biogenesis_CcsA/CcmC"/>
</dbReference>
<feature type="transmembrane region" description="Helical" evidence="7">
    <location>
        <begin position="196"/>
        <end position="222"/>
    </location>
</feature>
<feature type="transmembrane region" description="Helical" evidence="7">
    <location>
        <begin position="157"/>
        <end position="176"/>
    </location>
</feature>
<dbReference type="PANTHER" id="PTHR30071">
    <property type="entry name" value="HEME EXPORTER PROTEIN C"/>
    <property type="match status" value="1"/>
</dbReference>
<dbReference type="InterPro" id="IPR003557">
    <property type="entry name" value="Cyt_c_biogenesis_CcmC"/>
</dbReference>
<dbReference type="InterPro" id="IPR002541">
    <property type="entry name" value="Cyt_c_assembly"/>
</dbReference>
<dbReference type="AlphaFoldDB" id="A0A3B0R466"/>
<feature type="transmembrane region" description="Helical" evidence="7">
    <location>
        <begin position="62"/>
        <end position="83"/>
    </location>
</feature>
<dbReference type="EMBL" id="UOEC01000003">
    <property type="protein sequence ID" value="VAV86437.1"/>
    <property type="molecule type" value="Genomic_DNA"/>
</dbReference>
<feature type="transmembrane region" description="Helical" evidence="7">
    <location>
        <begin position="20"/>
        <end position="42"/>
    </location>
</feature>
<accession>A0A3B0R466</accession>
<comment type="subcellular location">
    <subcellularLocation>
        <location evidence="1">Membrane</location>
        <topology evidence="1">Multi-pass membrane protein</topology>
    </subcellularLocation>
</comment>
<organism evidence="9">
    <name type="scientific">hydrothermal vent metagenome</name>
    <dbReference type="NCBI Taxonomy" id="652676"/>
    <lineage>
        <taxon>unclassified sequences</taxon>
        <taxon>metagenomes</taxon>
        <taxon>ecological metagenomes</taxon>
    </lineage>
</organism>
<keyword evidence="9" id="KW-0456">Lyase</keyword>
<dbReference type="PANTHER" id="PTHR30071:SF1">
    <property type="entry name" value="CYTOCHROME B_B6 PROTEIN-RELATED"/>
    <property type="match status" value="1"/>
</dbReference>
<keyword evidence="4" id="KW-0201">Cytochrome c-type biogenesis</keyword>
<dbReference type="GO" id="GO:0005886">
    <property type="term" value="C:plasma membrane"/>
    <property type="evidence" value="ECO:0007669"/>
    <property type="project" value="TreeGrafter"/>
</dbReference>
<gene>
    <name evidence="9" type="ORF">MNBD_ALPHA08-2130</name>
</gene>
<sequence>MAKIEKYANPARFLKIQEAVQPWLAAITAVLFIVGLYYALVVAPADYQQGETVRIMFIHVPAAWGASMVYGFIALSSAVAIIFRHPLADLSAKAAAPIGAVFTFLALVTGALWGKPMWGTYWVWDARLTSFFILFLLYLGYMAIWQAIDDYHRAARIAAIVALVGAINLPIIKFSVDWWNTLHQPAIITTSGSSVYSSILVPLLIMVAAYTFLFLTLHLLAIRSELRKRKIKQMQLAQAQKV</sequence>
<evidence type="ECO:0000313" key="9">
    <source>
        <dbReference type="EMBL" id="VAV86437.1"/>
    </source>
</evidence>
<evidence type="ECO:0000256" key="3">
    <source>
        <dbReference type="ARBA" id="ARBA00022692"/>
    </source>
</evidence>
<keyword evidence="5 7" id="KW-1133">Transmembrane helix</keyword>
<dbReference type="PRINTS" id="PR01386">
    <property type="entry name" value="CCMCBIOGNSIS"/>
</dbReference>
<keyword evidence="3 7" id="KW-0812">Transmembrane</keyword>
<dbReference type="GO" id="GO:0016829">
    <property type="term" value="F:lyase activity"/>
    <property type="evidence" value="ECO:0007669"/>
    <property type="project" value="UniProtKB-KW"/>
</dbReference>
<evidence type="ECO:0000256" key="7">
    <source>
        <dbReference type="SAM" id="Phobius"/>
    </source>
</evidence>
<protein>
    <submittedName>
        <fullName evidence="9">Cytochrome c-type biogenesis protein CcmC, putative heme lyase for CcmE</fullName>
    </submittedName>
</protein>
<evidence type="ECO:0000259" key="8">
    <source>
        <dbReference type="Pfam" id="PF01578"/>
    </source>
</evidence>
<feature type="transmembrane region" description="Helical" evidence="7">
    <location>
        <begin position="126"/>
        <end position="145"/>
    </location>
</feature>
<dbReference type="Pfam" id="PF01578">
    <property type="entry name" value="Cytochrom_C_asm"/>
    <property type="match status" value="1"/>
</dbReference>
<comment type="similarity">
    <text evidence="2">Belongs to the CcmC/CycZ/HelC family.</text>
</comment>